<evidence type="ECO:0000256" key="8">
    <source>
        <dbReference type="ARBA" id="ARBA00023136"/>
    </source>
</evidence>
<reference evidence="11" key="1">
    <citation type="submission" date="2016-10" db="EMBL/GenBank/DDBJ databases">
        <authorList>
            <person name="Varghese N."/>
            <person name="Submissions S."/>
        </authorList>
    </citation>
    <scope>NUCLEOTIDE SEQUENCE [LARGE SCALE GENOMIC DNA]</scope>
    <source>
        <strain evidence="11">DSM 20524</strain>
    </source>
</reference>
<gene>
    <name evidence="10" type="ORF">SAMN05661109_01105</name>
</gene>
<feature type="transmembrane region" description="Helical" evidence="9">
    <location>
        <begin position="188"/>
        <end position="209"/>
    </location>
</feature>
<protein>
    <submittedName>
        <fullName evidence="10">Alanine or glycine:cation symporter, AGCS family</fullName>
    </submittedName>
</protein>
<keyword evidence="4 9" id="KW-1003">Cell membrane</keyword>
<feature type="transmembrane region" description="Helical" evidence="9">
    <location>
        <begin position="20"/>
        <end position="40"/>
    </location>
</feature>
<keyword evidence="6 9" id="KW-0769">Symport</keyword>
<evidence type="ECO:0000256" key="5">
    <source>
        <dbReference type="ARBA" id="ARBA00022692"/>
    </source>
</evidence>
<feature type="transmembrane region" description="Helical" evidence="9">
    <location>
        <begin position="216"/>
        <end position="236"/>
    </location>
</feature>
<evidence type="ECO:0000313" key="10">
    <source>
        <dbReference type="EMBL" id="SER83959.1"/>
    </source>
</evidence>
<evidence type="ECO:0000256" key="3">
    <source>
        <dbReference type="ARBA" id="ARBA00022448"/>
    </source>
</evidence>
<evidence type="ECO:0000256" key="2">
    <source>
        <dbReference type="ARBA" id="ARBA00009261"/>
    </source>
</evidence>
<dbReference type="PRINTS" id="PR00175">
    <property type="entry name" value="NAALASMPORT"/>
</dbReference>
<sequence>MLDSLNTALSAASSFVWGPWLLIPVLLGTGIFLTFRLAGIQFRTLGRSLRHALIDQQEDGEGDISNYQALTTALAATVGTGNIVGVATAIALGGPGALFWIWVTGAVGMASKYTEAYLGVRFRVTDAKGAQSGGPQEYLRRGIPGPVGQILAFLFTVFAIIASFGIGNLTQGNSVAAGMEDTFGVDPWITGIIMFVAVGAVLLGGIQAIGKITSAFVPLMIFVYVTGGIVSLVLMADQIPAALGAIFTDAFTGTAATGGFLGAGIMMAVRFGVARGIFSNESGMGSAAIAAAAAKTSHPTRQALVSMTQTFIDTMIVVTITGLVIVTSGVWDQGADNAATMTSSAFSTVLGSQWGGTIVSVSLIFFAFSTIIGWSYYGERSIVALLGQWASLPYRLFFTCVVFIGAISQIEIAWTFSDLANGLMALPNLIGLLILSGLVARETREYLKFDPHLKRSPEEVAEFVKKQQMHWK</sequence>
<dbReference type="InterPro" id="IPR001463">
    <property type="entry name" value="Na/Ala_symport"/>
</dbReference>
<comment type="subcellular location">
    <subcellularLocation>
        <location evidence="1 9">Cell membrane</location>
        <topology evidence="1 9">Multi-pass membrane protein</topology>
    </subcellularLocation>
</comment>
<evidence type="ECO:0000313" key="11">
    <source>
        <dbReference type="Proteomes" id="UP000198929"/>
    </source>
</evidence>
<dbReference type="GO" id="GO:0005283">
    <property type="term" value="F:amino acid:sodium symporter activity"/>
    <property type="evidence" value="ECO:0007669"/>
    <property type="project" value="InterPro"/>
</dbReference>
<keyword evidence="11" id="KW-1185">Reference proteome</keyword>
<dbReference type="AlphaFoldDB" id="A0A1H9SI96"/>
<keyword evidence="5 9" id="KW-0812">Transmembrane</keyword>
<accession>A0A1H9SI96</accession>
<dbReference type="GO" id="GO:0005886">
    <property type="term" value="C:plasma membrane"/>
    <property type="evidence" value="ECO:0007669"/>
    <property type="project" value="UniProtKB-SubCell"/>
</dbReference>
<dbReference type="PANTHER" id="PTHR30330:SF3">
    <property type="entry name" value="TRANSCRIPTIONAL REGULATOR, LRP FAMILY"/>
    <property type="match status" value="1"/>
</dbReference>
<evidence type="ECO:0000256" key="9">
    <source>
        <dbReference type="RuleBase" id="RU363064"/>
    </source>
</evidence>
<dbReference type="FunFam" id="1.20.1740.10:FF:000004">
    <property type="entry name" value="Sodium:alanine symporter family protein"/>
    <property type="match status" value="1"/>
</dbReference>
<proteinExistence type="inferred from homology"/>
<feature type="transmembrane region" description="Helical" evidence="9">
    <location>
        <begin position="396"/>
        <end position="416"/>
    </location>
</feature>
<feature type="transmembrane region" description="Helical" evidence="9">
    <location>
        <begin position="311"/>
        <end position="331"/>
    </location>
</feature>
<dbReference type="Gene3D" id="1.20.1740.10">
    <property type="entry name" value="Amino acid/polyamine transporter I"/>
    <property type="match status" value="1"/>
</dbReference>
<name>A0A1H9SI96_9CORY</name>
<dbReference type="NCBIfam" id="TIGR00835">
    <property type="entry name" value="agcS"/>
    <property type="match status" value="1"/>
</dbReference>
<dbReference type="RefSeq" id="WP_092257399.1">
    <property type="nucleotide sequence ID" value="NZ_CP047199.1"/>
</dbReference>
<dbReference type="Proteomes" id="UP000198929">
    <property type="component" value="Unassembled WGS sequence"/>
</dbReference>
<feature type="transmembrane region" description="Helical" evidence="9">
    <location>
        <begin position="351"/>
        <end position="376"/>
    </location>
</feature>
<feature type="transmembrane region" description="Helical" evidence="9">
    <location>
        <begin position="150"/>
        <end position="168"/>
    </location>
</feature>
<evidence type="ECO:0000256" key="4">
    <source>
        <dbReference type="ARBA" id="ARBA00022475"/>
    </source>
</evidence>
<keyword evidence="3 9" id="KW-0813">Transport</keyword>
<feature type="transmembrane region" description="Helical" evidence="9">
    <location>
        <begin position="242"/>
        <end position="269"/>
    </location>
</feature>
<keyword evidence="8 9" id="KW-0472">Membrane</keyword>
<evidence type="ECO:0000256" key="7">
    <source>
        <dbReference type="ARBA" id="ARBA00022989"/>
    </source>
</evidence>
<comment type="similarity">
    <text evidence="2 9">Belongs to the alanine or glycine:cation symporter (AGCS) (TC 2.A.25) family.</text>
</comment>
<dbReference type="PANTHER" id="PTHR30330">
    <property type="entry name" value="AGSS FAMILY TRANSPORTER, SODIUM-ALANINE"/>
    <property type="match status" value="1"/>
</dbReference>
<feature type="transmembrane region" description="Helical" evidence="9">
    <location>
        <begin position="422"/>
        <end position="440"/>
    </location>
</feature>
<dbReference type="Pfam" id="PF01235">
    <property type="entry name" value="Na_Ala_symp"/>
    <property type="match status" value="1"/>
</dbReference>
<keyword evidence="7 9" id="KW-1133">Transmembrane helix</keyword>
<organism evidence="10 11">
    <name type="scientific">Corynebacterium cystitidis DSM 20524</name>
    <dbReference type="NCBI Taxonomy" id="1121357"/>
    <lineage>
        <taxon>Bacteria</taxon>
        <taxon>Bacillati</taxon>
        <taxon>Actinomycetota</taxon>
        <taxon>Actinomycetes</taxon>
        <taxon>Mycobacteriales</taxon>
        <taxon>Corynebacteriaceae</taxon>
        <taxon>Corynebacterium</taxon>
    </lineage>
</organism>
<evidence type="ECO:0000256" key="1">
    <source>
        <dbReference type="ARBA" id="ARBA00004651"/>
    </source>
</evidence>
<dbReference type="EMBL" id="FOGQ01000004">
    <property type="protein sequence ID" value="SER83959.1"/>
    <property type="molecule type" value="Genomic_DNA"/>
</dbReference>
<evidence type="ECO:0000256" key="6">
    <source>
        <dbReference type="ARBA" id="ARBA00022847"/>
    </source>
</evidence>
<dbReference type="STRING" id="1121357.SAMN05661109_01105"/>